<dbReference type="PANTHER" id="PTHR43409:SF4">
    <property type="entry name" value="RADICAL SAM SUPERFAMILY PROTEIN"/>
    <property type="match status" value="1"/>
</dbReference>
<evidence type="ECO:0000256" key="5">
    <source>
        <dbReference type="ARBA" id="ARBA00023014"/>
    </source>
</evidence>
<evidence type="ECO:0000313" key="7">
    <source>
        <dbReference type="EMBL" id="AGK60603.1"/>
    </source>
</evidence>
<sequence length="288" mass="32783">MRYEEPVFRPPSEAHSLIIQATIGCSHNACTFCGMYKGKRFRIRDIEEVKEDILMSKDYYGSVRRIFLADGNALAMPTEDLLEILNFAYTVYPELERVSAYAGPKDLLEKSDEELRLLYENGLKLLYLGVETGDDELLREIRKGVNADEMVEAGLKAVRNGITLSVTVLIGLGGKEGSYRHAKETAKVINRMKPHYTAALTLMLVPGTPLYKKAKMGLFHPLGKLETLQELRWLIEDINCKTVFRSNHASNYLPIRGDLPEDKEEILKLIDYSMKNPRILRPEFLRGL</sequence>
<protein>
    <recommendedName>
        <fullName evidence="6">Radical SAM core domain-containing protein</fullName>
    </recommendedName>
</protein>
<dbReference type="RefSeq" id="WP_015590202.1">
    <property type="nucleotide sequence ID" value="NC_021169.1"/>
</dbReference>
<dbReference type="InterPro" id="IPR007197">
    <property type="entry name" value="rSAM"/>
</dbReference>
<dbReference type="Gene3D" id="3.20.20.70">
    <property type="entry name" value="Aldolase class I"/>
    <property type="match status" value="1"/>
</dbReference>
<dbReference type="GeneID" id="15392226"/>
<feature type="domain" description="Radical SAM core" evidence="6">
    <location>
        <begin position="9"/>
        <end position="241"/>
    </location>
</feature>
<dbReference type="PROSITE" id="PS51257">
    <property type="entry name" value="PROKAR_LIPOPROTEIN"/>
    <property type="match status" value="1"/>
</dbReference>
<evidence type="ECO:0000256" key="1">
    <source>
        <dbReference type="ARBA" id="ARBA00001966"/>
    </source>
</evidence>
<comment type="cofactor">
    <cofactor evidence="1">
        <name>[4Fe-4S] cluster</name>
        <dbReference type="ChEBI" id="CHEBI:49883"/>
    </cofactor>
</comment>
<dbReference type="GO" id="GO:0003824">
    <property type="term" value="F:catalytic activity"/>
    <property type="evidence" value="ECO:0007669"/>
    <property type="project" value="InterPro"/>
</dbReference>
<evidence type="ECO:0000259" key="6">
    <source>
        <dbReference type="PROSITE" id="PS51918"/>
    </source>
</evidence>
<dbReference type="eggNOG" id="arCOG01363">
    <property type="taxonomic scope" value="Archaea"/>
</dbReference>
<gene>
    <name evidence="7" type="ORF">Asulf_00583</name>
</gene>
<dbReference type="Proteomes" id="UP000013307">
    <property type="component" value="Chromosome"/>
</dbReference>
<dbReference type="InterPro" id="IPR051198">
    <property type="entry name" value="BchE-like"/>
</dbReference>
<keyword evidence="5" id="KW-0411">Iron-sulfur</keyword>
<dbReference type="PANTHER" id="PTHR43409">
    <property type="entry name" value="ANAEROBIC MAGNESIUM-PROTOPORPHYRIN IX MONOMETHYL ESTER CYCLASE-RELATED"/>
    <property type="match status" value="1"/>
</dbReference>
<dbReference type="EMBL" id="CP005290">
    <property type="protein sequence ID" value="AGK60603.1"/>
    <property type="molecule type" value="Genomic_DNA"/>
</dbReference>
<dbReference type="PROSITE" id="PS51918">
    <property type="entry name" value="RADICAL_SAM"/>
    <property type="match status" value="1"/>
</dbReference>
<accession>N0BC91</accession>
<evidence type="ECO:0000256" key="4">
    <source>
        <dbReference type="ARBA" id="ARBA00023004"/>
    </source>
</evidence>
<dbReference type="InterPro" id="IPR006638">
    <property type="entry name" value="Elp3/MiaA/NifB-like_rSAM"/>
</dbReference>
<evidence type="ECO:0000256" key="2">
    <source>
        <dbReference type="ARBA" id="ARBA00022691"/>
    </source>
</evidence>
<dbReference type="GO" id="GO:0051536">
    <property type="term" value="F:iron-sulfur cluster binding"/>
    <property type="evidence" value="ECO:0007669"/>
    <property type="project" value="UniProtKB-KW"/>
</dbReference>
<name>N0BC91_9EURY</name>
<dbReference type="SMART" id="SM00729">
    <property type="entry name" value="Elp3"/>
    <property type="match status" value="1"/>
</dbReference>
<keyword evidence="8" id="KW-1185">Reference proteome</keyword>
<dbReference type="SFLD" id="SFLDS00029">
    <property type="entry name" value="Radical_SAM"/>
    <property type="match status" value="1"/>
</dbReference>
<dbReference type="GO" id="GO:0046872">
    <property type="term" value="F:metal ion binding"/>
    <property type="evidence" value="ECO:0007669"/>
    <property type="project" value="UniProtKB-KW"/>
</dbReference>
<proteinExistence type="predicted"/>
<dbReference type="KEGG" id="ast:Asulf_00583"/>
<dbReference type="HOGENOM" id="CLU_044464_1_0_2"/>
<dbReference type="Pfam" id="PF04055">
    <property type="entry name" value="Radical_SAM"/>
    <property type="match status" value="1"/>
</dbReference>
<keyword evidence="3" id="KW-0479">Metal-binding</keyword>
<dbReference type="SUPFAM" id="SSF102114">
    <property type="entry name" value="Radical SAM enzymes"/>
    <property type="match status" value="1"/>
</dbReference>
<organism evidence="7 8">
    <name type="scientific">Archaeoglobus sulfaticallidus PM70-1</name>
    <dbReference type="NCBI Taxonomy" id="387631"/>
    <lineage>
        <taxon>Archaea</taxon>
        <taxon>Methanobacteriati</taxon>
        <taxon>Methanobacteriota</taxon>
        <taxon>Archaeoglobi</taxon>
        <taxon>Archaeoglobales</taxon>
        <taxon>Archaeoglobaceae</taxon>
        <taxon>Archaeoglobus</taxon>
    </lineage>
</organism>
<dbReference type="SFLD" id="SFLDG01095">
    <property type="entry name" value="Uncharacterised_Radical_SAM_Su"/>
    <property type="match status" value="1"/>
</dbReference>
<dbReference type="InterPro" id="IPR058240">
    <property type="entry name" value="rSAM_sf"/>
</dbReference>
<evidence type="ECO:0000256" key="3">
    <source>
        <dbReference type="ARBA" id="ARBA00022723"/>
    </source>
</evidence>
<reference evidence="7 8" key="1">
    <citation type="journal article" date="2013" name="Genome Announc.">
        <title>Complete Genome Sequence of the Thermophilic and Facultatively Chemolithoautotrophic Sulfate Reducer Archaeoglobus sulfaticallidus Strain PM70-1T.</title>
        <authorList>
            <person name="Stokke R."/>
            <person name="Hocking W.P."/>
            <person name="Steinsbu B.O."/>
            <person name="Steen I.H."/>
        </authorList>
    </citation>
    <scope>NUCLEOTIDE SEQUENCE [LARGE SCALE GENOMIC DNA]</scope>
    <source>
        <strain evidence="7">PM70-1</strain>
    </source>
</reference>
<dbReference type="AlphaFoldDB" id="N0BC91"/>
<dbReference type="OrthoDB" id="2305at2157"/>
<dbReference type="SFLD" id="SFLDG01082">
    <property type="entry name" value="B12-binding_domain_containing"/>
    <property type="match status" value="1"/>
</dbReference>
<dbReference type="CDD" id="cd01335">
    <property type="entry name" value="Radical_SAM"/>
    <property type="match status" value="1"/>
</dbReference>
<keyword evidence="4" id="KW-0408">Iron</keyword>
<dbReference type="STRING" id="387631.Asulf_00583"/>
<keyword evidence="2" id="KW-0949">S-adenosyl-L-methionine</keyword>
<dbReference type="InterPro" id="IPR013785">
    <property type="entry name" value="Aldolase_TIM"/>
</dbReference>
<evidence type="ECO:0000313" key="8">
    <source>
        <dbReference type="Proteomes" id="UP000013307"/>
    </source>
</evidence>